<evidence type="ECO:0000256" key="3">
    <source>
        <dbReference type="ARBA" id="ARBA00022989"/>
    </source>
</evidence>
<dbReference type="CDD" id="cd17321">
    <property type="entry name" value="MFS_MMR_MDR_like"/>
    <property type="match status" value="1"/>
</dbReference>
<dbReference type="Proteomes" id="UP001597483">
    <property type="component" value="Unassembled WGS sequence"/>
</dbReference>
<feature type="transmembrane region" description="Helical" evidence="5">
    <location>
        <begin position="60"/>
        <end position="82"/>
    </location>
</feature>
<feature type="transmembrane region" description="Helical" evidence="5">
    <location>
        <begin position="440"/>
        <end position="461"/>
    </location>
</feature>
<keyword evidence="2 5" id="KW-0812">Transmembrane</keyword>
<evidence type="ECO:0000256" key="5">
    <source>
        <dbReference type="SAM" id="Phobius"/>
    </source>
</evidence>
<keyword evidence="8" id="KW-1185">Reference proteome</keyword>
<comment type="caution">
    <text evidence="7">The sequence shown here is derived from an EMBL/GenBank/DDBJ whole genome shotgun (WGS) entry which is preliminary data.</text>
</comment>
<sequence>MKDSASTDREAAGSGEVPDRSGWGLAGVCVGFALVILDANALNVAVPTLRAELAASSNELLWTVDAYTLTFAALLLSTGLLGDRWGARRGFQTGLVVFTLGSVGCALAPAVQWLIVARVVQGFGAALLAPTSLALIYTMYPDGRRRVTALSAWAAVSGVAFAAGPLVGGGLVQLVGWRAIFWLNVPVGVAAIVLAAKYVTHAASRPVRLNWTSQVLAALALTALTAGLIEAGRSGWTGPLVLGLFAVALAGLVLFLLRERRLREPLVPAAAATSPPLRAGLLAGAAFNFSMYGSLFVYTLYLQDQRGYSAFLTGLAFLPLTLVHTPVASWLARPWTASRGPRQPLLAGLLCTAAGSIGFTFAAWQPYWVLAVALGVFGVGSGLVTTSMTTLVLANVPSDSVGVSCGLLNAARQLGGVFGIALLGSLTANLMPDRIPLAEVLAALALIGAVAVTATGVRAAART</sequence>
<name>A0ABW5H451_9PSEU</name>
<feature type="transmembrane region" description="Helical" evidence="5">
    <location>
        <begin position="235"/>
        <end position="257"/>
    </location>
</feature>
<gene>
    <name evidence="7" type="ORF">ACFSVL_10960</name>
</gene>
<dbReference type="EMBL" id="JBHUKS010000006">
    <property type="protein sequence ID" value="MFD2467918.1"/>
    <property type="molecule type" value="Genomic_DNA"/>
</dbReference>
<dbReference type="RefSeq" id="WP_378303075.1">
    <property type="nucleotide sequence ID" value="NZ_JBHUKS010000006.1"/>
</dbReference>
<feature type="transmembrane region" description="Helical" evidence="5">
    <location>
        <begin position="344"/>
        <end position="364"/>
    </location>
</feature>
<dbReference type="Gene3D" id="1.20.1250.20">
    <property type="entry name" value="MFS general substrate transporter like domains"/>
    <property type="match status" value="1"/>
</dbReference>
<reference evidence="8" key="1">
    <citation type="journal article" date="2019" name="Int. J. Syst. Evol. Microbiol.">
        <title>The Global Catalogue of Microorganisms (GCM) 10K type strain sequencing project: providing services to taxonomists for standard genome sequencing and annotation.</title>
        <authorList>
            <consortium name="The Broad Institute Genomics Platform"/>
            <consortium name="The Broad Institute Genome Sequencing Center for Infectious Disease"/>
            <person name="Wu L."/>
            <person name="Ma J."/>
        </authorList>
    </citation>
    <scope>NUCLEOTIDE SEQUENCE [LARGE SCALE GENOMIC DNA]</scope>
    <source>
        <strain evidence="8">CGMCC 4.7641</strain>
    </source>
</reference>
<evidence type="ECO:0000256" key="1">
    <source>
        <dbReference type="ARBA" id="ARBA00004651"/>
    </source>
</evidence>
<feature type="transmembrane region" description="Helical" evidence="5">
    <location>
        <begin position="406"/>
        <end position="428"/>
    </location>
</feature>
<dbReference type="Gene3D" id="1.20.1720.10">
    <property type="entry name" value="Multidrug resistance protein D"/>
    <property type="match status" value="1"/>
</dbReference>
<feature type="transmembrane region" description="Helical" evidence="5">
    <location>
        <begin position="211"/>
        <end position="229"/>
    </location>
</feature>
<dbReference type="PANTHER" id="PTHR42718:SF40">
    <property type="entry name" value="METHYLENOMYCIN A RESISTANCE PROTEIN"/>
    <property type="match status" value="1"/>
</dbReference>
<dbReference type="Pfam" id="PF07690">
    <property type="entry name" value="MFS_1"/>
    <property type="match status" value="2"/>
</dbReference>
<dbReference type="PROSITE" id="PS50850">
    <property type="entry name" value="MFS"/>
    <property type="match status" value="1"/>
</dbReference>
<proteinExistence type="predicted"/>
<feature type="transmembrane region" description="Helical" evidence="5">
    <location>
        <begin position="21"/>
        <end position="40"/>
    </location>
</feature>
<accession>A0ABW5H451</accession>
<feature type="transmembrane region" description="Helical" evidence="5">
    <location>
        <begin position="277"/>
        <end position="301"/>
    </location>
</feature>
<organism evidence="7 8">
    <name type="scientific">Amycolatopsis silviterrae</name>
    <dbReference type="NCBI Taxonomy" id="1656914"/>
    <lineage>
        <taxon>Bacteria</taxon>
        <taxon>Bacillati</taxon>
        <taxon>Actinomycetota</taxon>
        <taxon>Actinomycetes</taxon>
        <taxon>Pseudonocardiales</taxon>
        <taxon>Pseudonocardiaceae</taxon>
        <taxon>Amycolatopsis</taxon>
    </lineage>
</organism>
<keyword evidence="3 5" id="KW-1133">Transmembrane helix</keyword>
<feature type="transmembrane region" description="Helical" evidence="5">
    <location>
        <begin position="94"/>
        <end position="116"/>
    </location>
</feature>
<dbReference type="InterPro" id="IPR020846">
    <property type="entry name" value="MFS_dom"/>
</dbReference>
<dbReference type="InterPro" id="IPR011701">
    <property type="entry name" value="MFS"/>
</dbReference>
<evidence type="ECO:0000256" key="2">
    <source>
        <dbReference type="ARBA" id="ARBA00022692"/>
    </source>
</evidence>
<feature type="transmembrane region" description="Helical" evidence="5">
    <location>
        <begin position="179"/>
        <end position="199"/>
    </location>
</feature>
<evidence type="ECO:0000313" key="7">
    <source>
        <dbReference type="EMBL" id="MFD2467918.1"/>
    </source>
</evidence>
<evidence type="ECO:0000259" key="6">
    <source>
        <dbReference type="PROSITE" id="PS50850"/>
    </source>
</evidence>
<dbReference type="InterPro" id="IPR036259">
    <property type="entry name" value="MFS_trans_sf"/>
</dbReference>
<feature type="transmembrane region" description="Helical" evidence="5">
    <location>
        <begin position="122"/>
        <end position="140"/>
    </location>
</feature>
<feature type="transmembrane region" description="Helical" evidence="5">
    <location>
        <begin position="307"/>
        <end position="332"/>
    </location>
</feature>
<comment type="subcellular location">
    <subcellularLocation>
        <location evidence="1">Cell membrane</location>
        <topology evidence="1">Multi-pass membrane protein</topology>
    </subcellularLocation>
</comment>
<dbReference type="SUPFAM" id="SSF103473">
    <property type="entry name" value="MFS general substrate transporter"/>
    <property type="match status" value="1"/>
</dbReference>
<protein>
    <submittedName>
        <fullName evidence="7">MFS transporter</fullName>
    </submittedName>
</protein>
<feature type="domain" description="Major facilitator superfamily (MFS) profile" evidence="6">
    <location>
        <begin position="24"/>
        <end position="460"/>
    </location>
</feature>
<evidence type="ECO:0000256" key="4">
    <source>
        <dbReference type="ARBA" id="ARBA00023136"/>
    </source>
</evidence>
<feature type="transmembrane region" description="Helical" evidence="5">
    <location>
        <begin position="370"/>
        <end position="394"/>
    </location>
</feature>
<evidence type="ECO:0000313" key="8">
    <source>
        <dbReference type="Proteomes" id="UP001597483"/>
    </source>
</evidence>
<feature type="transmembrane region" description="Helical" evidence="5">
    <location>
        <begin position="147"/>
        <end position="167"/>
    </location>
</feature>
<dbReference type="PANTHER" id="PTHR42718">
    <property type="entry name" value="MAJOR FACILITATOR SUPERFAMILY MULTIDRUG TRANSPORTER MFSC"/>
    <property type="match status" value="1"/>
</dbReference>
<keyword evidence="4 5" id="KW-0472">Membrane</keyword>